<organism evidence="2 3">
    <name type="scientific">Ampelomyces quisqualis</name>
    <name type="common">Powdery mildew agent</name>
    <dbReference type="NCBI Taxonomy" id="50730"/>
    <lineage>
        <taxon>Eukaryota</taxon>
        <taxon>Fungi</taxon>
        <taxon>Dikarya</taxon>
        <taxon>Ascomycota</taxon>
        <taxon>Pezizomycotina</taxon>
        <taxon>Dothideomycetes</taxon>
        <taxon>Pleosporomycetidae</taxon>
        <taxon>Pleosporales</taxon>
        <taxon>Pleosporineae</taxon>
        <taxon>Phaeosphaeriaceae</taxon>
        <taxon>Ampelomyces</taxon>
    </lineage>
</organism>
<name>A0A6A5QSL6_AMPQU</name>
<sequence>MGTNVLLGKAAFLLISATLISDVQRMIGRYPRELRADFVNEIKRPFEKGLLTVLHWLYNHGSFSKEQWESWENLPTWETSSPGPTTHDDFYMGSKSRIYDQQTWQTVASNHVGIWASVPQTIMIASEAGEDSVNLALLKGSALQPLPGAIEPSIWIRTWVPPSLRTICHQRERSLPFRSILASPENDINVGNTIRVG</sequence>
<keyword evidence="3" id="KW-1185">Reference proteome</keyword>
<evidence type="ECO:0000313" key="3">
    <source>
        <dbReference type="Proteomes" id="UP000800096"/>
    </source>
</evidence>
<accession>A0A6A5QSL6</accession>
<proteinExistence type="predicted"/>
<dbReference type="Proteomes" id="UP000800096">
    <property type="component" value="Unassembled WGS sequence"/>
</dbReference>
<evidence type="ECO:0000256" key="1">
    <source>
        <dbReference type="SAM" id="SignalP"/>
    </source>
</evidence>
<protein>
    <submittedName>
        <fullName evidence="2">Uncharacterized protein</fullName>
    </submittedName>
</protein>
<keyword evidence="1" id="KW-0732">Signal</keyword>
<evidence type="ECO:0000313" key="2">
    <source>
        <dbReference type="EMBL" id="KAF1917800.1"/>
    </source>
</evidence>
<dbReference type="EMBL" id="ML979134">
    <property type="protein sequence ID" value="KAF1917800.1"/>
    <property type="molecule type" value="Genomic_DNA"/>
</dbReference>
<reference evidence="2" key="1">
    <citation type="journal article" date="2020" name="Stud. Mycol.">
        <title>101 Dothideomycetes genomes: a test case for predicting lifestyles and emergence of pathogens.</title>
        <authorList>
            <person name="Haridas S."/>
            <person name="Albert R."/>
            <person name="Binder M."/>
            <person name="Bloem J."/>
            <person name="Labutti K."/>
            <person name="Salamov A."/>
            <person name="Andreopoulos B."/>
            <person name="Baker S."/>
            <person name="Barry K."/>
            <person name="Bills G."/>
            <person name="Bluhm B."/>
            <person name="Cannon C."/>
            <person name="Castanera R."/>
            <person name="Culley D."/>
            <person name="Daum C."/>
            <person name="Ezra D."/>
            <person name="Gonzalez J."/>
            <person name="Henrissat B."/>
            <person name="Kuo A."/>
            <person name="Liang C."/>
            <person name="Lipzen A."/>
            <person name="Lutzoni F."/>
            <person name="Magnuson J."/>
            <person name="Mondo S."/>
            <person name="Nolan M."/>
            <person name="Ohm R."/>
            <person name="Pangilinan J."/>
            <person name="Park H.-J."/>
            <person name="Ramirez L."/>
            <person name="Alfaro M."/>
            <person name="Sun H."/>
            <person name="Tritt A."/>
            <person name="Yoshinaga Y."/>
            <person name="Zwiers L.-H."/>
            <person name="Turgeon B."/>
            <person name="Goodwin S."/>
            <person name="Spatafora J."/>
            <person name="Crous P."/>
            <person name="Grigoriev I."/>
        </authorList>
    </citation>
    <scope>NUCLEOTIDE SEQUENCE</scope>
    <source>
        <strain evidence="2">HMLAC05119</strain>
    </source>
</reference>
<gene>
    <name evidence="2" type="ORF">BDU57DRAFT_177740</name>
</gene>
<feature type="signal peptide" evidence="1">
    <location>
        <begin position="1"/>
        <end position="25"/>
    </location>
</feature>
<dbReference type="AlphaFoldDB" id="A0A6A5QSL6"/>
<feature type="chain" id="PRO_5025480546" evidence="1">
    <location>
        <begin position="26"/>
        <end position="197"/>
    </location>
</feature>